<proteinExistence type="predicted"/>
<feature type="compositionally biased region" description="Polar residues" evidence="3">
    <location>
        <begin position="240"/>
        <end position="249"/>
    </location>
</feature>
<feature type="compositionally biased region" description="Basic and acidic residues" evidence="3">
    <location>
        <begin position="354"/>
        <end position="368"/>
    </location>
</feature>
<name>A0A085N906_9BILA</name>
<dbReference type="GO" id="GO:0035459">
    <property type="term" value="P:vesicle cargo loading"/>
    <property type="evidence" value="ECO:0007669"/>
    <property type="project" value="TreeGrafter"/>
</dbReference>
<sequence>MPWVLAFFPFLCIILVSREESVASAPNVMCKNDKCSEQLFQAKVTTNASIADGRFLTLQVDSQVSIFGIGPQGYWIGKFANHSGLIDPRYLDHEPLTDFLEANYKNEMCLLRQVSSGENATVELVPSLEFQFSRNVTIADYLEDEEAANSILISEKIKQKHAQLKNKTMMDSKSPIHGQSPDVQSEREAAHRAPVAHQTPLPHVEHGNKRHLPADNFESTIKRNGTERHQTPSGDVVQSEGPSSATVHSKATHSEQHRVHEKMAVMRDVGMDKNAKPSDPKLPVYSGPSVKKATDMPEIVPPMETEAVPKTLLEENKSKPEEQSIKGEKVKIPSTLEKRPAEDVDSNLPILNDSKTEEVAATSKDKLVSKLSGSKTGQEEHVDQKEVHSFVPSPGGSGSTQAGAIAVPSQTGAPVTDFRREKVAPSQSPSAAARELEAGNLPTLSKKGHVKKLDISQKTCPRKWSYGDLSEVSAGTEDVKYDGTVTADNRSKEANIPDRKVDELPEDTPREDDVLHSSGQILPPPHAENADAQACFLDPDACPSEPIRQETPVQHKKEHSGWSKSLPATIGKRLVEYLLMACSFLSAQVSAAIPSSWKQSADTYELVLVTLTALSLLVYVADCSLAKECKRRAFASSIDVVERHVDRLVSACEHEASESTAQRNTIDELARKEEEKNELAERVRNLEIELSSYKEANDFLEGDLSKMVKENAELKEKMAYARDIQKTNANLEETLRLKVEQIERLEEERARDVGIMDDLRKSSEDERKQRIHFSEEVERLKGKIAKLGNSNSALLKEKADMEEQLRTMELESNGLKEMVAKVAPSSRSGDRPAEGGDWTNEDFTILSSVELWEQIVDSSRLHGLIGRLNEETTELKTALTKEEEGRKALEGEMERLRVERDEMKTAVQQAEMQTMEAATRLKILEEFFEARQKEMQKQLGMQMSLSQQQTEQLESREDQMKGYKEEKEHMEQMLTEVRAEVKDLVKENKRQRLSLERAAQEAWLSSKRHERELEALRLENSNLRTQLMSYDGVVPNAVSVDPSAMNNLSVPPPLFTAMPPQACLTLPPLPPLPLIPDELCSPELEGSLEGAEFNSFNSLSNHQWNEWDRSDDCGRRSRNLHINGRYSNSSSPPFMGGDPMPKGRSSRHKRVGNGEANSLSAKGESRYRLSAERRDMRGEAGSSDPSCETDTSATSPPFLAAAGVPVPMARNLPYRPKTIRNFVLPTLRPKKTGNSLRYLITCLGATDRAKSTNSQFEEFGAIELHMKLLKCLAGVQEICKRSPSIRNLVAPVANVPLVEVGDEIGKMSELERRQRYPVGILRPAELESLKADELFVPKSTPSRRVRNSSVCLHPDRSHAATAYKTVDQILARIKEHLKCDETAFCLFNPGISNLPADLLEAGAKRIVVLEAEDKNLDKWKRFAAKNPNHVWAHNFNFGRLAEHISQQFIRKQTFPLTSFFEQCGLQRNEEWKERGFCSTDVTHPPIVYIGVLPPFSERSIFLCLLANRITRHNAFEFGPAEALLFISSSKYVVVGQEQATLPKLTRYRRQEYQLYFDFDLVGKEPFESFHPAIAVPKKLKYSRSMEQCKLDPHVLHLIHMKPKRTLPLDSSVLGNVTVDHALAGLSFLHRQLLASPKATKLSSFLANLTPGIDQHLERDGFDFSAKLETLTMRDIITLHSSILRWSEYAESGFKHEVDLWLEMMWLSPASRKVA</sequence>
<feature type="compositionally biased region" description="Polar residues" evidence="3">
    <location>
        <begin position="1183"/>
        <end position="1195"/>
    </location>
</feature>
<evidence type="ECO:0000256" key="4">
    <source>
        <dbReference type="SAM" id="SignalP"/>
    </source>
</evidence>
<feature type="coiled-coil region" evidence="2">
    <location>
        <begin position="946"/>
        <end position="1026"/>
    </location>
</feature>
<feature type="coiled-coil region" evidence="2">
    <location>
        <begin position="662"/>
        <end position="751"/>
    </location>
</feature>
<keyword evidence="4" id="KW-0732">Signal</keyword>
<keyword evidence="1 2" id="KW-0175">Coiled coil</keyword>
<dbReference type="Proteomes" id="UP000030758">
    <property type="component" value="Unassembled WGS sequence"/>
</dbReference>
<dbReference type="InterPro" id="IPR051500">
    <property type="entry name" value="cTAGE_MIA/OTOR"/>
</dbReference>
<dbReference type="GO" id="GO:0005789">
    <property type="term" value="C:endoplasmic reticulum membrane"/>
    <property type="evidence" value="ECO:0007669"/>
    <property type="project" value="TreeGrafter"/>
</dbReference>
<dbReference type="GO" id="GO:0070971">
    <property type="term" value="C:endoplasmic reticulum exit site"/>
    <property type="evidence" value="ECO:0007669"/>
    <property type="project" value="TreeGrafter"/>
</dbReference>
<accession>A0A085N906</accession>
<dbReference type="PANTHER" id="PTHR23158:SF33">
    <property type="entry name" value="TRANSPORT AND GOLGI ORGANIZATION PROTEIN 1"/>
    <property type="match status" value="1"/>
</dbReference>
<dbReference type="PANTHER" id="PTHR23158">
    <property type="entry name" value="MELANOMA INHIBITORY ACTIVITY-RELATED"/>
    <property type="match status" value="1"/>
</dbReference>
<feature type="region of interest" description="Disordered" evidence="3">
    <location>
        <begin position="315"/>
        <end position="448"/>
    </location>
</feature>
<feature type="region of interest" description="Disordered" evidence="3">
    <location>
        <begin position="163"/>
        <end position="258"/>
    </location>
</feature>
<feature type="region of interest" description="Disordered" evidence="3">
    <location>
        <begin position="272"/>
        <end position="295"/>
    </location>
</feature>
<evidence type="ECO:0000256" key="3">
    <source>
        <dbReference type="SAM" id="MobiDB-lite"/>
    </source>
</evidence>
<feature type="compositionally biased region" description="Basic and acidic residues" evidence="3">
    <location>
        <begin position="377"/>
        <end position="388"/>
    </location>
</feature>
<feature type="signal peptide" evidence="4">
    <location>
        <begin position="1"/>
        <end position="18"/>
    </location>
</feature>
<dbReference type="Gene3D" id="3.40.50.150">
    <property type="entry name" value="Vaccinia Virus protein VP39"/>
    <property type="match status" value="1"/>
</dbReference>
<dbReference type="GO" id="GO:0006888">
    <property type="term" value="P:endoplasmic reticulum to Golgi vesicle-mediated transport"/>
    <property type="evidence" value="ECO:0007669"/>
    <property type="project" value="TreeGrafter"/>
</dbReference>
<gene>
    <name evidence="5" type="ORF">M514_21915</name>
</gene>
<feature type="region of interest" description="Disordered" evidence="3">
    <location>
        <begin position="1120"/>
        <end position="1198"/>
    </location>
</feature>
<feature type="region of interest" description="Disordered" evidence="3">
    <location>
        <begin position="483"/>
        <end position="515"/>
    </location>
</feature>
<evidence type="ECO:0000256" key="1">
    <source>
        <dbReference type="ARBA" id="ARBA00023054"/>
    </source>
</evidence>
<dbReference type="GO" id="GO:0009306">
    <property type="term" value="P:protein secretion"/>
    <property type="evidence" value="ECO:0007669"/>
    <property type="project" value="TreeGrafter"/>
</dbReference>
<dbReference type="EMBL" id="KL367530">
    <property type="protein sequence ID" value="KFD65952.1"/>
    <property type="molecule type" value="Genomic_DNA"/>
</dbReference>
<evidence type="ECO:0000313" key="5">
    <source>
        <dbReference type="EMBL" id="KFD65952.1"/>
    </source>
</evidence>
<protein>
    <submittedName>
        <fullName evidence="5">Uncharacterized protein</fullName>
    </submittedName>
</protein>
<evidence type="ECO:0000256" key="2">
    <source>
        <dbReference type="SAM" id="Coils"/>
    </source>
</evidence>
<feature type="compositionally biased region" description="Basic and acidic residues" evidence="3">
    <location>
        <begin position="315"/>
        <end position="342"/>
    </location>
</feature>
<feature type="compositionally biased region" description="Basic and acidic residues" evidence="3">
    <location>
        <begin position="489"/>
        <end position="515"/>
    </location>
</feature>
<feature type="compositionally biased region" description="Basic and acidic residues" evidence="3">
    <location>
        <begin position="220"/>
        <end position="230"/>
    </location>
</feature>
<feature type="chain" id="PRO_5001795838" evidence="4">
    <location>
        <begin position="19"/>
        <end position="1714"/>
    </location>
</feature>
<feature type="compositionally biased region" description="Basic and acidic residues" evidence="3">
    <location>
        <begin position="1163"/>
        <end position="1178"/>
    </location>
</feature>
<feature type="coiled-coil region" evidence="2">
    <location>
        <begin position="777"/>
        <end position="818"/>
    </location>
</feature>
<organism evidence="5">
    <name type="scientific">Trichuris suis</name>
    <name type="common">pig whipworm</name>
    <dbReference type="NCBI Taxonomy" id="68888"/>
    <lineage>
        <taxon>Eukaryota</taxon>
        <taxon>Metazoa</taxon>
        <taxon>Ecdysozoa</taxon>
        <taxon>Nematoda</taxon>
        <taxon>Enoplea</taxon>
        <taxon>Dorylaimia</taxon>
        <taxon>Trichinellida</taxon>
        <taxon>Trichuridae</taxon>
        <taxon>Trichuris</taxon>
    </lineage>
</organism>
<dbReference type="InterPro" id="IPR029063">
    <property type="entry name" value="SAM-dependent_MTases_sf"/>
</dbReference>
<reference evidence="5" key="1">
    <citation type="journal article" date="2014" name="Nat. Genet.">
        <title>Genome and transcriptome of the porcine whipworm Trichuris suis.</title>
        <authorList>
            <person name="Jex A.R."/>
            <person name="Nejsum P."/>
            <person name="Schwarz E.M."/>
            <person name="Hu L."/>
            <person name="Young N.D."/>
            <person name="Hall R.S."/>
            <person name="Korhonen P.K."/>
            <person name="Liao S."/>
            <person name="Thamsborg S."/>
            <person name="Xia J."/>
            <person name="Xu P."/>
            <person name="Wang S."/>
            <person name="Scheerlinck J.P."/>
            <person name="Hofmann A."/>
            <person name="Sternberg P.W."/>
            <person name="Wang J."/>
            <person name="Gasser R.B."/>
        </authorList>
    </citation>
    <scope>NUCLEOTIDE SEQUENCE [LARGE SCALE GENOMIC DNA]</scope>
    <source>
        <strain evidence="5">DCEP-RM93F</strain>
    </source>
</reference>
<feature type="coiled-coil region" evidence="2">
    <location>
        <begin position="879"/>
        <end position="913"/>
    </location>
</feature>